<evidence type="ECO:0000256" key="3">
    <source>
        <dbReference type="ARBA" id="ARBA00023163"/>
    </source>
</evidence>
<keyword evidence="3" id="KW-0804">Transcription</keyword>
<evidence type="ECO:0000313" key="7">
    <source>
        <dbReference type="Proteomes" id="UP001223586"/>
    </source>
</evidence>
<evidence type="ECO:0000256" key="4">
    <source>
        <dbReference type="PROSITE-ProRule" id="PRU00335"/>
    </source>
</evidence>
<name>A0ABT9WT20_9BACI</name>
<protein>
    <submittedName>
        <fullName evidence="6">AcrR family transcriptional regulator</fullName>
    </submittedName>
</protein>
<dbReference type="PANTHER" id="PTHR47506">
    <property type="entry name" value="TRANSCRIPTIONAL REGULATORY PROTEIN"/>
    <property type="match status" value="1"/>
</dbReference>
<evidence type="ECO:0000256" key="2">
    <source>
        <dbReference type="ARBA" id="ARBA00023125"/>
    </source>
</evidence>
<comment type="caution">
    <text evidence="6">The sequence shown here is derived from an EMBL/GenBank/DDBJ whole genome shotgun (WGS) entry which is preliminary data.</text>
</comment>
<organism evidence="6 7">
    <name type="scientific">Bacillus chungangensis</name>
    <dbReference type="NCBI Taxonomy" id="587633"/>
    <lineage>
        <taxon>Bacteria</taxon>
        <taxon>Bacillati</taxon>
        <taxon>Bacillota</taxon>
        <taxon>Bacilli</taxon>
        <taxon>Bacillales</taxon>
        <taxon>Bacillaceae</taxon>
        <taxon>Bacillus</taxon>
    </lineage>
</organism>
<reference evidence="6 7" key="1">
    <citation type="submission" date="2023-07" db="EMBL/GenBank/DDBJ databases">
        <title>Genomic Encyclopedia of Type Strains, Phase IV (KMG-IV): sequencing the most valuable type-strain genomes for metagenomic binning, comparative biology and taxonomic classification.</title>
        <authorList>
            <person name="Goeker M."/>
        </authorList>
    </citation>
    <scope>NUCLEOTIDE SEQUENCE [LARGE SCALE GENOMIC DNA]</scope>
    <source>
        <strain evidence="6 7">DSM 23837</strain>
    </source>
</reference>
<evidence type="ECO:0000259" key="5">
    <source>
        <dbReference type="PROSITE" id="PS50977"/>
    </source>
</evidence>
<dbReference type="InterPro" id="IPR041612">
    <property type="entry name" value="YfiR_C"/>
</dbReference>
<dbReference type="PROSITE" id="PS50977">
    <property type="entry name" value="HTH_TETR_2"/>
    <property type="match status" value="1"/>
</dbReference>
<sequence length="214" mass="25043">MTSKAIEKKNYILENAANVFMRKGYTSVTMKDIVEECGISRGGLYRYYGSTKEIFEDILSLEKENDYCYFIKCMENEMNAIAILNEFLQRQKNELLNTENTIRVAIYEFFLSQRNNPFEEVLEKYFNDAVTIVSKTLSYGISRKEIAHLDVIDIEKTARHIVILLEGLNLLSMSISISPELIQEQIDMILKTIIYRTGEYNETNYKSRKNYKKI</sequence>
<proteinExistence type="predicted"/>
<feature type="DNA-binding region" description="H-T-H motif" evidence="4">
    <location>
        <begin position="29"/>
        <end position="48"/>
    </location>
</feature>
<keyword evidence="2 4" id="KW-0238">DNA-binding</keyword>
<dbReference type="Proteomes" id="UP001223586">
    <property type="component" value="Unassembled WGS sequence"/>
</dbReference>
<dbReference type="RefSeq" id="WP_307229452.1">
    <property type="nucleotide sequence ID" value="NZ_JAUSTT010000012.1"/>
</dbReference>
<dbReference type="InterPro" id="IPR001647">
    <property type="entry name" value="HTH_TetR"/>
</dbReference>
<keyword evidence="7" id="KW-1185">Reference proteome</keyword>
<dbReference type="Gene3D" id="1.10.10.60">
    <property type="entry name" value="Homeodomain-like"/>
    <property type="match status" value="1"/>
</dbReference>
<dbReference type="EMBL" id="JAUSTT010000012">
    <property type="protein sequence ID" value="MDQ0176360.1"/>
    <property type="molecule type" value="Genomic_DNA"/>
</dbReference>
<evidence type="ECO:0000256" key="1">
    <source>
        <dbReference type="ARBA" id="ARBA00023015"/>
    </source>
</evidence>
<dbReference type="Pfam" id="PF00440">
    <property type="entry name" value="TetR_N"/>
    <property type="match status" value="1"/>
</dbReference>
<evidence type="ECO:0000313" key="6">
    <source>
        <dbReference type="EMBL" id="MDQ0176360.1"/>
    </source>
</evidence>
<dbReference type="Pfam" id="PF17922">
    <property type="entry name" value="TetR_C_17"/>
    <property type="match status" value="1"/>
</dbReference>
<keyword evidence="1" id="KW-0805">Transcription regulation</keyword>
<gene>
    <name evidence="6" type="ORF">J2S08_002204</name>
</gene>
<dbReference type="PRINTS" id="PR00455">
    <property type="entry name" value="HTHTETR"/>
</dbReference>
<dbReference type="InterPro" id="IPR009057">
    <property type="entry name" value="Homeodomain-like_sf"/>
</dbReference>
<dbReference type="Gene3D" id="1.10.357.10">
    <property type="entry name" value="Tetracycline Repressor, domain 2"/>
    <property type="match status" value="1"/>
</dbReference>
<dbReference type="PANTHER" id="PTHR47506:SF6">
    <property type="entry name" value="HTH-TYPE TRANSCRIPTIONAL REPRESSOR NEMR"/>
    <property type="match status" value="1"/>
</dbReference>
<feature type="domain" description="HTH tetR-type" evidence="5">
    <location>
        <begin position="6"/>
        <end position="66"/>
    </location>
</feature>
<dbReference type="SUPFAM" id="SSF46689">
    <property type="entry name" value="Homeodomain-like"/>
    <property type="match status" value="1"/>
</dbReference>
<accession>A0ABT9WT20</accession>